<protein>
    <recommendedName>
        <fullName evidence="5">Ankyrin repeat-containing protein</fullName>
    </recommendedName>
</protein>
<dbReference type="InterPro" id="IPR036770">
    <property type="entry name" value="Ankyrin_rpt-contain_sf"/>
</dbReference>
<feature type="region of interest" description="Disordered" evidence="1">
    <location>
        <begin position="44"/>
        <end position="77"/>
    </location>
</feature>
<proteinExistence type="predicted"/>
<dbReference type="SUPFAM" id="SSF48403">
    <property type="entry name" value="Ankyrin repeat"/>
    <property type="match status" value="1"/>
</dbReference>
<evidence type="ECO:0000313" key="3">
    <source>
        <dbReference type="EMBL" id="SIR51657.1"/>
    </source>
</evidence>
<evidence type="ECO:0000256" key="1">
    <source>
        <dbReference type="SAM" id="MobiDB-lite"/>
    </source>
</evidence>
<feature type="chain" id="PRO_5034411669" description="Ankyrin repeat-containing protein" evidence="2">
    <location>
        <begin position="28"/>
        <end position="209"/>
    </location>
</feature>
<dbReference type="RefSeq" id="WP_029313930.1">
    <property type="nucleotide sequence ID" value="NZ_FTNE01000044.1"/>
</dbReference>
<gene>
    <name evidence="3" type="ORF">SAMN05421828_1448</name>
</gene>
<dbReference type="AlphaFoldDB" id="A0A8G2CNX2"/>
<dbReference type="Proteomes" id="UP000186308">
    <property type="component" value="Unassembled WGS sequence"/>
</dbReference>
<comment type="caution">
    <text evidence="3">The sequence shown here is derived from an EMBL/GenBank/DDBJ whole genome shotgun (WGS) entry which is preliminary data.</text>
</comment>
<name>A0A8G2CNX2_ACIRU</name>
<organism evidence="3 4">
    <name type="scientific">Acidiphilium rubrum</name>
    <dbReference type="NCBI Taxonomy" id="526"/>
    <lineage>
        <taxon>Bacteria</taxon>
        <taxon>Pseudomonadati</taxon>
        <taxon>Pseudomonadota</taxon>
        <taxon>Alphaproteobacteria</taxon>
        <taxon>Acetobacterales</taxon>
        <taxon>Acidocellaceae</taxon>
        <taxon>Acidiphilium</taxon>
    </lineage>
</organism>
<keyword evidence="2" id="KW-0732">Signal</keyword>
<reference evidence="3 4" key="1">
    <citation type="submission" date="2017-01" db="EMBL/GenBank/DDBJ databases">
        <authorList>
            <person name="Varghese N."/>
            <person name="Submissions S."/>
        </authorList>
    </citation>
    <scope>NUCLEOTIDE SEQUENCE [LARGE SCALE GENOMIC DNA]</scope>
    <source>
        <strain evidence="3 4">ATCC 35905</strain>
    </source>
</reference>
<evidence type="ECO:0008006" key="5">
    <source>
        <dbReference type="Google" id="ProtNLM"/>
    </source>
</evidence>
<dbReference type="OrthoDB" id="7284510at2"/>
<dbReference type="Gene3D" id="1.25.40.20">
    <property type="entry name" value="Ankyrin repeat-containing domain"/>
    <property type="match status" value="1"/>
</dbReference>
<evidence type="ECO:0000313" key="4">
    <source>
        <dbReference type="Proteomes" id="UP000186308"/>
    </source>
</evidence>
<sequence>MTNRAPIRIAAAITLAASFAVFQAAHAQMTGAGAGSPMGMAGPMGSAGLHSPQEPQQIAPPALPGASGAGNISAGPVTTTDEDPTKLLFSAINHGDYTQARAAVSRGANLNARNALDETPIELAVELNRNNITFMLLSVRAEEGSSGQPPQGAAIAASVPAAHAIRSAPTHQIMNYHAQQTRVQPNAALPDQPGIPNPAAGFLGFGNHS</sequence>
<evidence type="ECO:0000256" key="2">
    <source>
        <dbReference type="SAM" id="SignalP"/>
    </source>
</evidence>
<keyword evidence="4" id="KW-1185">Reference proteome</keyword>
<dbReference type="EMBL" id="FTNE01000044">
    <property type="protein sequence ID" value="SIR51657.1"/>
    <property type="molecule type" value="Genomic_DNA"/>
</dbReference>
<accession>A0A8G2CNX2</accession>
<feature type="signal peptide" evidence="2">
    <location>
        <begin position="1"/>
        <end position="27"/>
    </location>
</feature>